<dbReference type="EMBL" id="FTNO01000001">
    <property type="protein sequence ID" value="SIR31272.1"/>
    <property type="molecule type" value="Genomic_DNA"/>
</dbReference>
<comment type="subcellular location">
    <subcellularLocation>
        <location evidence="1">Membrane</location>
    </subcellularLocation>
</comment>
<organism evidence="10 11">
    <name type="scientific">Haladaptatus litoreus</name>
    <dbReference type="NCBI Taxonomy" id="553468"/>
    <lineage>
        <taxon>Archaea</taxon>
        <taxon>Methanobacteriati</taxon>
        <taxon>Methanobacteriota</taxon>
        <taxon>Stenosarchaea group</taxon>
        <taxon>Halobacteria</taxon>
        <taxon>Halobacteriales</taxon>
        <taxon>Haladaptataceae</taxon>
        <taxon>Haladaptatus</taxon>
    </lineage>
</organism>
<dbReference type="InterPro" id="IPR008972">
    <property type="entry name" value="Cupredoxin"/>
</dbReference>
<evidence type="ECO:0000256" key="5">
    <source>
        <dbReference type="ARBA" id="ARBA00023008"/>
    </source>
</evidence>
<evidence type="ECO:0000256" key="8">
    <source>
        <dbReference type="SAM" id="MobiDB-lite"/>
    </source>
</evidence>
<dbReference type="Gene3D" id="2.60.40.420">
    <property type="entry name" value="Cupredoxins - blue copper proteins"/>
    <property type="match status" value="2"/>
</dbReference>
<protein>
    <submittedName>
        <fullName evidence="10">Plastocyanin</fullName>
    </submittedName>
</protein>
<feature type="domain" description="Blue (type 1) copper" evidence="9">
    <location>
        <begin position="181"/>
        <end position="267"/>
    </location>
</feature>
<dbReference type="Pfam" id="PF00127">
    <property type="entry name" value="Copper-bind"/>
    <property type="match status" value="2"/>
</dbReference>
<evidence type="ECO:0000256" key="3">
    <source>
        <dbReference type="ARBA" id="ARBA00022723"/>
    </source>
</evidence>
<evidence type="ECO:0000313" key="10">
    <source>
        <dbReference type="EMBL" id="SIR31272.1"/>
    </source>
</evidence>
<accession>A0A1N6ZWN6</accession>
<dbReference type="PANTHER" id="PTHR34192:SF10">
    <property type="entry name" value="PLASTOCYANIN MAJOR ISOFORM, CHLOROPLASTIC-RELATED"/>
    <property type="match status" value="1"/>
</dbReference>
<comment type="cofactor">
    <cofactor evidence="7">
        <name>Cu(2+)</name>
        <dbReference type="ChEBI" id="CHEBI:29036"/>
    </cofactor>
    <text evidence="7">The crystal structure with reduced Cu(1+) has also been determined.</text>
</comment>
<keyword evidence="2" id="KW-0813">Transport</keyword>
<dbReference type="GO" id="GO:0005507">
    <property type="term" value="F:copper ion binding"/>
    <property type="evidence" value="ECO:0007669"/>
    <property type="project" value="InterPro"/>
</dbReference>
<dbReference type="PANTHER" id="PTHR34192">
    <property type="entry name" value="PLASTOCYANIN MAJOR ISOFORM, CHLOROPLASTIC-RELATED"/>
    <property type="match status" value="1"/>
</dbReference>
<sequence length="267" mass="28884">MQVPMTSQHDRRTLLKATGATLVVGSLAGCIAGGQLGSGGESQSDEPKVNHEVRADRTLKVGPAGELAFVSDDITVHPGQTVAWEWKSDTHNIVVENQPEGANWEGTPGPASKVYDTGYRYTHTFETLGEYEYYCQPHQSVGMVGKVTVAPVEETTEKPTETPDEESPATEDDLPIEVGPGGNLEFSPDLVKVPAGTEVTFVWKSDSHNIAVESQPDGANWEGTPDSENTVFDAGYEHCHTFDVSGKYEYYCVPHQSVGEKGTIIVE</sequence>
<evidence type="ECO:0000256" key="2">
    <source>
        <dbReference type="ARBA" id="ARBA00022448"/>
    </source>
</evidence>
<dbReference type="GO" id="GO:0009055">
    <property type="term" value="F:electron transfer activity"/>
    <property type="evidence" value="ECO:0007669"/>
    <property type="project" value="InterPro"/>
</dbReference>
<evidence type="ECO:0000256" key="7">
    <source>
        <dbReference type="PIRSR" id="PIRSR602387-1"/>
    </source>
</evidence>
<keyword evidence="11" id="KW-1185">Reference proteome</keyword>
<name>A0A1N6ZWN6_9EURY</name>
<dbReference type="Proteomes" id="UP000186914">
    <property type="component" value="Unassembled WGS sequence"/>
</dbReference>
<dbReference type="InterPro" id="IPR028871">
    <property type="entry name" value="BlueCu_1_BS"/>
</dbReference>
<dbReference type="PRINTS" id="PR00157">
    <property type="entry name" value="PLASTOCYANIN"/>
</dbReference>
<dbReference type="GO" id="GO:0016020">
    <property type="term" value="C:membrane"/>
    <property type="evidence" value="ECO:0007669"/>
    <property type="project" value="UniProtKB-SubCell"/>
</dbReference>
<dbReference type="InterPro" id="IPR002387">
    <property type="entry name" value="Plastocyanin"/>
</dbReference>
<feature type="compositionally biased region" description="Acidic residues" evidence="8">
    <location>
        <begin position="162"/>
        <end position="175"/>
    </location>
</feature>
<keyword evidence="3 7" id="KW-0479">Metal-binding</keyword>
<dbReference type="AlphaFoldDB" id="A0A1N6ZWN6"/>
<keyword evidence="5 7" id="KW-0186">Copper</keyword>
<feature type="binding site" evidence="7">
    <location>
        <position position="143"/>
    </location>
    <ligand>
        <name>Cu cation</name>
        <dbReference type="ChEBI" id="CHEBI:23378"/>
    </ligand>
</feature>
<keyword evidence="6" id="KW-0472">Membrane</keyword>
<dbReference type="InterPro" id="IPR000923">
    <property type="entry name" value="BlueCu_1"/>
</dbReference>
<evidence type="ECO:0000256" key="4">
    <source>
        <dbReference type="ARBA" id="ARBA00022982"/>
    </source>
</evidence>
<dbReference type="SUPFAM" id="SSF49503">
    <property type="entry name" value="Cupredoxins"/>
    <property type="match status" value="2"/>
</dbReference>
<evidence type="ECO:0000259" key="9">
    <source>
        <dbReference type="Pfam" id="PF00127"/>
    </source>
</evidence>
<evidence type="ECO:0000313" key="11">
    <source>
        <dbReference type="Proteomes" id="UP000186914"/>
    </source>
</evidence>
<reference evidence="11" key="1">
    <citation type="submission" date="2017-01" db="EMBL/GenBank/DDBJ databases">
        <authorList>
            <person name="Varghese N."/>
            <person name="Submissions S."/>
        </authorList>
    </citation>
    <scope>NUCLEOTIDE SEQUENCE [LARGE SCALE GENOMIC DNA]</scope>
    <source>
        <strain evidence="11">CGMCC 1.7737</strain>
    </source>
</reference>
<feature type="binding site" evidence="7">
    <location>
        <position position="138"/>
    </location>
    <ligand>
        <name>Cu cation</name>
        <dbReference type="ChEBI" id="CHEBI:23378"/>
    </ligand>
</feature>
<dbReference type="PROSITE" id="PS00196">
    <property type="entry name" value="COPPER_BLUE"/>
    <property type="match status" value="1"/>
</dbReference>
<feature type="region of interest" description="Disordered" evidence="8">
    <location>
        <begin position="154"/>
        <end position="178"/>
    </location>
</feature>
<feature type="binding site" evidence="7">
    <location>
        <position position="135"/>
    </location>
    <ligand>
        <name>Cu cation</name>
        <dbReference type="ChEBI" id="CHEBI:23378"/>
    </ligand>
</feature>
<proteinExistence type="predicted"/>
<keyword evidence="4" id="KW-0249">Electron transport</keyword>
<evidence type="ECO:0000256" key="1">
    <source>
        <dbReference type="ARBA" id="ARBA00004370"/>
    </source>
</evidence>
<feature type="domain" description="Blue (type 1) copper" evidence="9">
    <location>
        <begin position="63"/>
        <end position="149"/>
    </location>
</feature>
<gene>
    <name evidence="10" type="ORF">SAMN05421858_2209</name>
</gene>
<feature type="binding site" evidence="7">
    <location>
        <position position="91"/>
    </location>
    <ligand>
        <name>Cu cation</name>
        <dbReference type="ChEBI" id="CHEBI:23378"/>
    </ligand>
</feature>
<evidence type="ECO:0000256" key="6">
    <source>
        <dbReference type="ARBA" id="ARBA00023136"/>
    </source>
</evidence>